<feature type="domain" description="Helix-hairpin-helix DNA-binding motif class 1" evidence="2">
    <location>
        <begin position="227"/>
        <end position="246"/>
    </location>
</feature>
<feature type="compositionally biased region" description="Pro residues" evidence="1">
    <location>
        <begin position="188"/>
        <end position="201"/>
    </location>
</feature>
<organism evidence="3 4">
    <name type="scientific">Brachybacterium faecium (strain ATCC 43885 / DSM 4810 / JCM 11609 / LMG 19847 / NBRC 14762 / NCIMB 9860 / 6-10)</name>
    <dbReference type="NCBI Taxonomy" id="446465"/>
    <lineage>
        <taxon>Bacteria</taxon>
        <taxon>Bacillati</taxon>
        <taxon>Actinomycetota</taxon>
        <taxon>Actinomycetes</taxon>
        <taxon>Micrococcales</taxon>
        <taxon>Dermabacteraceae</taxon>
        <taxon>Brachybacterium</taxon>
    </lineage>
</organism>
<dbReference type="PATRIC" id="fig|446465.5.peg.1729"/>
<dbReference type="PANTHER" id="PTHR21180">
    <property type="entry name" value="ENDONUCLEASE/EXONUCLEASE/PHOSPHATASE FAMILY DOMAIN-CONTAINING PROTEIN 1"/>
    <property type="match status" value="1"/>
</dbReference>
<dbReference type="GO" id="GO:0006281">
    <property type="term" value="P:DNA repair"/>
    <property type="evidence" value="ECO:0007669"/>
    <property type="project" value="InterPro"/>
</dbReference>
<name>C7MDA6_BRAFD</name>
<feature type="region of interest" description="Disordered" evidence="1">
    <location>
        <begin position="1"/>
        <end position="40"/>
    </location>
</feature>
<keyword evidence="4" id="KW-1185">Reference proteome</keyword>
<protein>
    <submittedName>
        <fullName evidence="3">Competence protein ComEA-like protein with helix-hairpin-helix repeat region</fullName>
    </submittedName>
</protein>
<dbReference type="Gene3D" id="3.10.560.10">
    <property type="entry name" value="Outer membrane lipoprotein wza domain like"/>
    <property type="match status" value="1"/>
</dbReference>
<evidence type="ECO:0000259" key="2">
    <source>
        <dbReference type="SMART" id="SM00278"/>
    </source>
</evidence>
<dbReference type="EMBL" id="CP001643">
    <property type="protein sequence ID" value="ACU85563.1"/>
    <property type="molecule type" value="Genomic_DNA"/>
</dbReference>
<dbReference type="eggNOG" id="COG1555">
    <property type="taxonomic scope" value="Bacteria"/>
</dbReference>
<dbReference type="Pfam" id="PF10531">
    <property type="entry name" value="SLBB"/>
    <property type="match status" value="1"/>
</dbReference>
<proteinExistence type="predicted"/>
<dbReference type="STRING" id="446465.Bfae_17420"/>
<dbReference type="Pfam" id="PF12836">
    <property type="entry name" value="HHH_3"/>
    <property type="match status" value="1"/>
</dbReference>
<feature type="compositionally biased region" description="Basic residues" evidence="1">
    <location>
        <begin position="12"/>
        <end position="21"/>
    </location>
</feature>
<evidence type="ECO:0000313" key="4">
    <source>
        <dbReference type="Proteomes" id="UP000001919"/>
    </source>
</evidence>
<dbReference type="Proteomes" id="UP000001919">
    <property type="component" value="Chromosome"/>
</dbReference>
<feature type="domain" description="Helix-hairpin-helix DNA-binding motif class 1" evidence="2">
    <location>
        <begin position="257"/>
        <end position="276"/>
    </location>
</feature>
<dbReference type="InterPro" id="IPR019554">
    <property type="entry name" value="Soluble_ligand-bd"/>
</dbReference>
<accession>C7MDA6</accession>
<dbReference type="GO" id="GO:0015628">
    <property type="term" value="P:protein secretion by the type II secretion system"/>
    <property type="evidence" value="ECO:0007669"/>
    <property type="project" value="TreeGrafter"/>
</dbReference>
<sequence>MGAHPGSEGSRRGRAGRHRRTGQALITRRDHTAETPARRFTLPAPSPSALVGIAVLVLIAVGAVHLSGSGSAVPLEEASPQEITDGTSPSTGTPSANEPTEVAEVAETTETTEGAAAGAAPEDGASDELIVHVSGAVAAPGVVHLPGGARVDDALRAAGGATEEAELAAVNLARPLVDGEQIHVPLPGEQPPPAEDGPAAPPGGGEGSGPPGTDAGGAIDLNTAGAAELEELPGVGPAIAQRILEHREKNGAFTSVDGLLEVSGIGPATLEKIRAEATV</sequence>
<dbReference type="InterPro" id="IPR003583">
    <property type="entry name" value="Hlx-hairpin-Hlx_DNA-bd_motif"/>
</dbReference>
<dbReference type="HOGENOM" id="CLU_052011_0_2_11"/>
<dbReference type="InterPro" id="IPR004509">
    <property type="entry name" value="Competence_ComEA_HhH"/>
</dbReference>
<dbReference type="Gene3D" id="1.10.150.320">
    <property type="entry name" value="Photosystem II 12 kDa extrinsic protein"/>
    <property type="match status" value="1"/>
</dbReference>
<reference evidence="3 4" key="1">
    <citation type="journal article" date="2009" name="Stand. Genomic Sci.">
        <title>Complete genome sequence of Brachybacterium faecium type strain (Schefferle 6-10).</title>
        <authorList>
            <person name="Lapidus A."/>
            <person name="Pukall R."/>
            <person name="Labuttii K."/>
            <person name="Copeland A."/>
            <person name="Del Rio T.G."/>
            <person name="Nolan M."/>
            <person name="Chen F."/>
            <person name="Lucas S."/>
            <person name="Tice H."/>
            <person name="Cheng J.F."/>
            <person name="Bruce D."/>
            <person name="Goodwin L."/>
            <person name="Pitluck S."/>
            <person name="Rohde M."/>
            <person name="Goker M."/>
            <person name="Pati A."/>
            <person name="Ivanova N."/>
            <person name="Mavrommatis K."/>
            <person name="Chen A."/>
            <person name="Palaniappan K."/>
            <person name="D'haeseleer P."/>
            <person name="Chain P."/>
            <person name="Bristow J."/>
            <person name="Eisen J.A."/>
            <person name="Markowitz V."/>
            <person name="Hugenholtz P."/>
            <person name="Kyrpides N.C."/>
            <person name="Klenk H.P."/>
        </authorList>
    </citation>
    <scope>NUCLEOTIDE SEQUENCE [LARGE SCALE GENOMIC DNA]</scope>
    <source>
        <strain evidence="4">ATCC 43885 / DSM 4810 / JCM 11609 / LMG 19847 / NBRC 14762 / NCIMB 9860 / 6-10</strain>
    </source>
</reference>
<dbReference type="InterPro" id="IPR051675">
    <property type="entry name" value="Endo/Exo/Phosphatase_dom_1"/>
</dbReference>
<dbReference type="OrthoDB" id="9758724at2"/>
<dbReference type="KEGG" id="bfa:Bfae_17420"/>
<evidence type="ECO:0000256" key="1">
    <source>
        <dbReference type="SAM" id="MobiDB-lite"/>
    </source>
</evidence>
<dbReference type="PANTHER" id="PTHR21180:SF32">
    <property type="entry name" value="ENDONUCLEASE_EXONUCLEASE_PHOSPHATASE FAMILY DOMAIN-CONTAINING PROTEIN 1"/>
    <property type="match status" value="1"/>
</dbReference>
<dbReference type="GO" id="GO:0015627">
    <property type="term" value="C:type II protein secretion system complex"/>
    <property type="evidence" value="ECO:0007669"/>
    <property type="project" value="TreeGrafter"/>
</dbReference>
<feature type="region of interest" description="Disordered" evidence="1">
    <location>
        <begin position="72"/>
        <end position="122"/>
    </location>
</feature>
<feature type="compositionally biased region" description="Basic and acidic residues" evidence="1">
    <location>
        <begin position="27"/>
        <end position="37"/>
    </location>
</feature>
<dbReference type="SMART" id="SM00278">
    <property type="entry name" value="HhH1"/>
    <property type="match status" value="2"/>
</dbReference>
<dbReference type="NCBIfam" id="TIGR00426">
    <property type="entry name" value="competence protein ComEA helix-hairpin-helix repeat region"/>
    <property type="match status" value="1"/>
</dbReference>
<feature type="region of interest" description="Disordered" evidence="1">
    <location>
        <begin position="182"/>
        <end position="219"/>
    </location>
</feature>
<dbReference type="InterPro" id="IPR010994">
    <property type="entry name" value="RuvA_2-like"/>
</dbReference>
<dbReference type="AlphaFoldDB" id="C7MDA6"/>
<evidence type="ECO:0000313" key="3">
    <source>
        <dbReference type="EMBL" id="ACU85563.1"/>
    </source>
</evidence>
<feature type="compositionally biased region" description="Low complexity" evidence="1">
    <location>
        <begin position="86"/>
        <end position="122"/>
    </location>
</feature>
<dbReference type="GO" id="GO:0003677">
    <property type="term" value="F:DNA binding"/>
    <property type="evidence" value="ECO:0007669"/>
    <property type="project" value="InterPro"/>
</dbReference>
<dbReference type="SUPFAM" id="SSF47781">
    <property type="entry name" value="RuvA domain 2-like"/>
    <property type="match status" value="1"/>
</dbReference>
<gene>
    <name evidence="3" type="ordered locus">Bfae_17420</name>
</gene>